<organism evidence="2 3">
    <name type="scientific">Maribacter vaceletii</name>
    <dbReference type="NCBI Taxonomy" id="1206816"/>
    <lineage>
        <taxon>Bacteria</taxon>
        <taxon>Pseudomonadati</taxon>
        <taxon>Bacteroidota</taxon>
        <taxon>Flavobacteriia</taxon>
        <taxon>Flavobacteriales</taxon>
        <taxon>Flavobacteriaceae</taxon>
        <taxon>Maribacter</taxon>
    </lineage>
</organism>
<dbReference type="Proteomes" id="UP000269412">
    <property type="component" value="Unassembled WGS sequence"/>
</dbReference>
<sequence length="154" mass="17656">MSENIITAIIAGSVSIIISGIAGIYTIIKNKKRFDDLKKELITKSKTEDFITARIKFLDDYREFHPILVENLNGNSEDKTKALQSLIDFFAEKAKDYYMRNRAFLKSKELENLLTKINALFDSKTLNNKESNERSNLGTNLLSFVKKLNEQSLK</sequence>
<keyword evidence="1" id="KW-0472">Membrane</keyword>
<keyword evidence="1" id="KW-1133">Transmembrane helix</keyword>
<dbReference type="AlphaFoldDB" id="A0A495E624"/>
<dbReference type="RefSeq" id="WP_121068438.1">
    <property type="nucleotide sequence ID" value="NZ_RBIQ01000009.1"/>
</dbReference>
<evidence type="ECO:0000313" key="3">
    <source>
        <dbReference type="Proteomes" id="UP000269412"/>
    </source>
</evidence>
<evidence type="ECO:0000313" key="2">
    <source>
        <dbReference type="EMBL" id="RKR12405.1"/>
    </source>
</evidence>
<evidence type="ECO:0000256" key="1">
    <source>
        <dbReference type="SAM" id="Phobius"/>
    </source>
</evidence>
<reference evidence="2 3" key="1">
    <citation type="submission" date="2018-10" db="EMBL/GenBank/DDBJ databases">
        <title>Genomic Encyclopedia of Archaeal and Bacterial Type Strains, Phase II (KMG-II): from individual species to whole genera.</title>
        <authorList>
            <person name="Goeker M."/>
        </authorList>
    </citation>
    <scope>NUCLEOTIDE SEQUENCE [LARGE SCALE GENOMIC DNA]</scope>
    <source>
        <strain evidence="2 3">DSM 25230</strain>
    </source>
</reference>
<name>A0A495E624_9FLAO</name>
<keyword evidence="1" id="KW-0812">Transmembrane</keyword>
<accession>A0A495E624</accession>
<proteinExistence type="predicted"/>
<protein>
    <submittedName>
        <fullName evidence="2">Uncharacterized protein</fullName>
    </submittedName>
</protein>
<gene>
    <name evidence="2" type="ORF">CLV91_2532</name>
</gene>
<comment type="caution">
    <text evidence="2">The sequence shown here is derived from an EMBL/GenBank/DDBJ whole genome shotgun (WGS) entry which is preliminary data.</text>
</comment>
<dbReference type="EMBL" id="RBIQ01000009">
    <property type="protein sequence ID" value="RKR12405.1"/>
    <property type="molecule type" value="Genomic_DNA"/>
</dbReference>
<keyword evidence="3" id="KW-1185">Reference proteome</keyword>
<feature type="transmembrane region" description="Helical" evidence="1">
    <location>
        <begin position="6"/>
        <end position="28"/>
    </location>
</feature>